<name>A0ABS5Z7L3_9GAMM</name>
<reference evidence="1 2" key="1">
    <citation type="submission" date="2021-04" db="EMBL/GenBank/DDBJ databases">
        <authorList>
            <person name="Pira H."/>
            <person name="Risdian C."/>
            <person name="Wink J."/>
        </authorList>
    </citation>
    <scope>NUCLEOTIDE SEQUENCE [LARGE SCALE GENOMIC DNA]</scope>
    <source>
        <strain evidence="1 2">WH53</strain>
    </source>
</reference>
<evidence type="ECO:0000313" key="1">
    <source>
        <dbReference type="EMBL" id="MBU2709994.1"/>
    </source>
</evidence>
<sequence>MGTINNRQLLQERILQQPNIVDARLIRSPSLNKQFGAGQRSEAIKDALDKKGIAG</sequence>
<keyword evidence="2" id="KW-1185">Reference proteome</keyword>
<dbReference type="RefSeq" id="WP_215818160.1">
    <property type="nucleotide sequence ID" value="NZ_JAGSOY010000004.1"/>
</dbReference>
<comment type="caution">
    <text evidence="1">The sequence shown here is derived from an EMBL/GenBank/DDBJ whole genome shotgun (WGS) entry which is preliminary data.</text>
</comment>
<accession>A0ABS5Z7L3</accession>
<proteinExistence type="predicted"/>
<protein>
    <submittedName>
        <fullName evidence="1">Uncharacterized protein</fullName>
    </submittedName>
</protein>
<dbReference type="Proteomes" id="UP000690515">
    <property type="component" value="Unassembled WGS sequence"/>
</dbReference>
<evidence type="ECO:0000313" key="2">
    <source>
        <dbReference type="Proteomes" id="UP000690515"/>
    </source>
</evidence>
<organism evidence="1 2">
    <name type="scientific">Zooshikella harenae</name>
    <dbReference type="NCBI Taxonomy" id="2827238"/>
    <lineage>
        <taxon>Bacteria</taxon>
        <taxon>Pseudomonadati</taxon>
        <taxon>Pseudomonadota</taxon>
        <taxon>Gammaproteobacteria</taxon>
        <taxon>Oceanospirillales</taxon>
        <taxon>Zooshikellaceae</taxon>
        <taxon>Zooshikella</taxon>
    </lineage>
</organism>
<dbReference type="EMBL" id="JAGSOY010000004">
    <property type="protein sequence ID" value="MBU2709994.1"/>
    <property type="molecule type" value="Genomic_DNA"/>
</dbReference>
<gene>
    <name evidence="1" type="ORF">KCG35_02885</name>
</gene>